<organism evidence="1 2">
    <name type="scientific">Candidatus Wolfebacteria bacterium RIFOXYB1_FULL_54_12</name>
    <dbReference type="NCBI Taxonomy" id="1802559"/>
    <lineage>
        <taxon>Bacteria</taxon>
        <taxon>Candidatus Wolfeibacteriota</taxon>
    </lineage>
</organism>
<protein>
    <submittedName>
        <fullName evidence="1">Uncharacterized protein</fullName>
    </submittedName>
</protein>
<comment type="caution">
    <text evidence="1">The sequence shown here is derived from an EMBL/GenBank/DDBJ whole genome shotgun (WGS) entry which is preliminary data.</text>
</comment>
<gene>
    <name evidence="1" type="ORF">A2372_02210</name>
</gene>
<dbReference type="Proteomes" id="UP000176422">
    <property type="component" value="Unassembled WGS sequence"/>
</dbReference>
<proteinExistence type="predicted"/>
<dbReference type="AlphaFoldDB" id="A0A1F8DXJ1"/>
<reference evidence="1 2" key="1">
    <citation type="journal article" date="2016" name="Nat. Commun.">
        <title>Thousands of microbial genomes shed light on interconnected biogeochemical processes in an aquifer system.</title>
        <authorList>
            <person name="Anantharaman K."/>
            <person name="Brown C.T."/>
            <person name="Hug L.A."/>
            <person name="Sharon I."/>
            <person name="Castelle C.J."/>
            <person name="Probst A.J."/>
            <person name="Thomas B.C."/>
            <person name="Singh A."/>
            <person name="Wilkins M.J."/>
            <person name="Karaoz U."/>
            <person name="Brodie E.L."/>
            <person name="Williams K.H."/>
            <person name="Hubbard S.S."/>
            <person name="Banfield J.F."/>
        </authorList>
    </citation>
    <scope>NUCLEOTIDE SEQUENCE [LARGE SCALE GENOMIC DNA]</scope>
</reference>
<evidence type="ECO:0000313" key="1">
    <source>
        <dbReference type="EMBL" id="OGM93196.1"/>
    </source>
</evidence>
<name>A0A1F8DXJ1_9BACT</name>
<evidence type="ECO:0000313" key="2">
    <source>
        <dbReference type="Proteomes" id="UP000176422"/>
    </source>
</evidence>
<accession>A0A1F8DXJ1</accession>
<sequence length="59" mass="6389">MSIFLLCHLGIVIPVKTGIQSLGIPALLLQKPWIPPSAGWRTDGDDTQSRIVIPGIVRV</sequence>
<dbReference type="EMBL" id="MGIT01000001">
    <property type="protein sequence ID" value="OGM93196.1"/>
    <property type="molecule type" value="Genomic_DNA"/>
</dbReference>